<organism evidence="2 3">
    <name type="scientific">Thermoflexibacter ruber</name>
    <dbReference type="NCBI Taxonomy" id="1003"/>
    <lineage>
        <taxon>Bacteria</taxon>
        <taxon>Pseudomonadati</taxon>
        <taxon>Bacteroidota</taxon>
        <taxon>Cytophagia</taxon>
        <taxon>Cytophagales</taxon>
        <taxon>Thermoflexibacteraceae</taxon>
        <taxon>Thermoflexibacter</taxon>
    </lineage>
</organism>
<feature type="transmembrane region" description="Helical" evidence="1">
    <location>
        <begin position="79"/>
        <end position="96"/>
    </location>
</feature>
<protein>
    <submittedName>
        <fullName evidence="2">Uncharacterized protein</fullName>
    </submittedName>
</protein>
<gene>
    <name evidence="2" type="ORF">SAMN04488541_10706</name>
</gene>
<feature type="transmembrane region" description="Helical" evidence="1">
    <location>
        <begin position="102"/>
        <end position="123"/>
    </location>
</feature>
<evidence type="ECO:0000256" key="1">
    <source>
        <dbReference type="SAM" id="Phobius"/>
    </source>
</evidence>
<keyword evidence="1" id="KW-0472">Membrane</keyword>
<dbReference type="RefSeq" id="WP_091549456.1">
    <property type="nucleotide sequence ID" value="NZ_FONY01000070.1"/>
</dbReference>
<evidence type="ECO:0000313" key="3">
    <source>
        <dbReference type="Proteomes" id="UP000199513"/>
    </source>
</evidence>
<keyword evidence="1" id="KW-0812">Transmembrane</keyword>
<name>A0A1I2JXN7_9BACT</name>
<dbReference type="EMBL" id="FONY01000070">
    <property type="protein sequence ID" value="SFF58828.1"/>
    <property type="molecule type" value="Genomic_DNA"/>
</dbReference>
<dbReference type="STRING" id="1003.SAMN04488541_10706"/>
<dbReference type="AlphaFoldDB" id="A0A1I2JXN7"/>
<proteinExistence type="predicted"/>
<reference evidence="2 3" key="1">
    <citation type="submission" date="2016-10" db="EMBL/GenBank/DDBJ databases">
        <authorList>
            <person name="de Groot N.N."/>
        </authorList>
    </citation>
    <scope>NUCLEOTIDE SEQUENCE [LARGE SCALE GENOMIC DNA]</scope>
    <source>
        <strain>GEY</strain>
        <strain evidence="3">DSM 9560</strain>
    </source>
</reference>
<dbReference type="Proteomes" id="UP000199513">
    <property type="component" value="Unassembled WGS sequence"/>
</dbReference>
<feature type="transmembrane region" description="Helical" evidence="1">
    <location>
        <begin position="7"/>
        <end position="28"/>
    </location>
</feature>
<evidence type="ECO:0000313" key="2">
    <source>
        <dbReference type="EMBL" id="SFF58828.1"/>
    </source>
</evidence>
<accession>A0A1I2JXN7</accession>
<keyword evidence="1" id="KW-1133">Transmembrane helix</keyword>
<feature type="transmembrane region" description="Helical" evidence="1">
    <location>
        <begin position="48"/>
        <end position="67"/>
    </location>
</feature>
<sequence>MEKSKIFWKGVFANVAKALAFCIPLYVLTQIDLGEVSMDTLLPLNMTWVGLGVVLTGTITRYFWYGLGFSPIKIWAKALLLDWLGTFIFMLTTFGINSLGMFVYFLIFGFWIYPILIALGLWIGSVFQIQRNSFEATHEV</sequence>
<keyword evidence="3" id="KW-1185">Reference proteome</keyword>